<protein>
    <submittedName>
        <fullName evidence="1">Uncharacterized protein</fullName>
    </submittedName>
</protein>
<accession>A0A418XFZ2</accession>
<evidence type="ECO:0000313" key="2">
    <source>
        <dbReference type="Proteomes" id="UP000284006"/>
    </source>
</evidence>
<sequence length="189" mass="20256">MALLAGATVTATTSAVAVEKKGKAASTAVKAMPVQEAKQVEPMSSDEVKANLEYIDKLAKSVQTCQILHQSLTVMLDSTINIKVISAEMGMRGRRLSEMARKTLENEAASEANIPGAVQSCIARNNDETVDPARGFIRAFKDEKLKGKAKETVAQWMTALASSGTDNFGQESSKFKTLANGLKFDLSLD</sequence>
<dbReference type="Proteomes" id="UP000284006">
    <property type="component" value="Unassembled WGS sequence"/>
</dbReference>
<evidence type="ECO:0000313" key="1">
    <source>
        <dbReference type="EMBL" id="RJG11375.1"/>
    </source>
</evidence>
<comment type="caution">
    <text evidence="1">The sequence shown here is derived from an EMBL/GenBank/DDBJ whole genome shotgun (WGS) entry which is preliminary data.</text>
</comment>
<organism evidence="1 2">
    <name type="scientific">Massilia cavernae</name>
    <dbReference type="NCBI Taxonomy" id="2320864"/>
    <lineage>
        <taxon>Bacteria</taxon>
        <taxon>Pseudomonadati</taxon>
        <taxon>Pseudomonadota</taxon>
        <taxon>Betaproteobacteria</taxon>
        <taxon>Burkholderiales</taxon>
        <taxon>Oxalobacteraceae</taxon>
        <taxon>Telluria group</taxon>
        <taxon>Massilia</taxon>
    </lineage>
</organism>
<reference evidence="1 2" key="1">
    <citation type="submission" date="2018-09" db="EMBL/GenBank/DDBJ databases">
        <authorList>
            <person name="Zhu H."/>
        </authorList>
    </citation>
    <scope>NUCLEOTIDE SEQUENCE [LARGE SCALE GENOMIC DNA]</scope>
    <source>
        <strain evidence="1 2">K1S02-61</strain>
    </source>
</reference>
<dbReference type="AlphaFoldDB" id="A0A418XFZ2"/>
<gene>
    <name evidence="1" type="ORF">D3872_19815</name>
</gene>
<proteinExistence type="predicted"/>
<keyword evidence="2" id="KW-1185">Reference proteome</keyword>
<name>A0A418XFZ2_9BURK</name>
<dbReference type="EMBL" id="QYUP01000149">
    <property type="protein sequence ID" value="RJG11375.1"/>
    <property type="molecule type" value="Genomic_DNA"/>
</dbReference>